<protein>
    <submittedName>
        <fullName evidence="1">Acetoacetate decarboxylase</fullName>
    </submittedName>
</protein>
<dbReference type="SUPFAM" id="SSF160104">
    <property type="entry name" value="Acetoacetate decarboxylase-like"/>
    <property type="match status" value="1"/>
</dbReference>
<dbReference type="Proteomes" id="UP000198802">
    <property type="component" value="Unassembled WGS sequence"/>
</dbReference>
<proteinExistence type="predicted"/>
<keyword evidence="2" id="KW-1185">Reference proteome</keyword>
<evidence type="ECO:0000313" key="2">
    <source>
        <dbReference type="Proteomes" id="UP000198802"/>
    </source>
</evidence>
<name>A0A0S4QJ78_9ACTN</name>
<dbReference type="RefSeq" id="WP_091272966.1">
    <property type="nucleotide sequence ID" value="NZ_FAOZ01000003.1"/>
</dbReference>
<evidence type="ECO:0000313" key="1">
    <source>
        <dbReference type="EMBL" id="CUU54856.1"/>
    </source>
</evidence>
<dbReference type="Gene3D" id="2.40.400.10">
    <property type="entry name" value="Acetoacetate decarboxylase-like"/>
    <property type="match status" value="1"/>
</dbReference>
<dbReference type="AlphaFoldDB" id="A0A0S4QJ78"/>
<gene>
    <name evidence="1" type="ORF">Ga0074812_103346</name>
</gene>
<accession>A0A0S4QJ78</accession>
<dbReference type="InterPro" id="IPR023375">
    <property type="entry name" value="ADC_dom_sf"/>
</dbReference>
<dbReference type="GO" id="GO:0016829">
    <property type="term" value="F:lyase activity"/>
    <property type="evidence" value="ECO:0007669"/>
    <property type="project" value="InterPro"/>
</dbReference>
<dbReference type="InterPro" id="IPR010451">
    <property type="entry name" value="Acetoacetate_decarboxylase"/>
</dbReference>
<sequence length="253" mass="27836">MGNRWVRTIEKSSEAESNVGSGLPPIPSLEVVYLTDPARLAEVLPPPLTPPEQPRVHVRVTDIDLHFGEHHYKELVGYFAVDAVHDGVTGEYPLLIPIDLESAISISREKHGEPKKLASLELTRDGDHVEGRIARNGVTFVEIVGDVAETLPVPAPYPATQWWFKFLPAVSGSGFDGDPLLVRFDQVRTPVTMERVEGKLVLRDEPTAPVVDLPVLETVSITYTTRSSANKASVVGPVDPVAFEPYAFSRYDH</sequence>
<dbReference type="Pfam" id="PF06314">
    <property type="entry name" value="ADC"/>
    <property type="match status" value="1"/>
</dbReference>
<organism evidence="1 2">
    <name type="scientific">Parafrankia irregularis</name>
    <dbReference type="NCBI Taxonomy" id="795642"/>
    <lineage>
        <taxon>Bacteria</taxon>
        <taxon>Bacillati</taxon>
        <taxon>Actinomycetota</taxon>
        <taxon>Actinomycetes</taxon>
        <taxon>Frankiales</taxon>
        <taxon>Frankiaceae</taxon>
        <taxon>Parafrankia</taxon>
    </lineage>
</organism>
<dbReference type="EMBL" id="FAOZ01000003">
    <property type="protein sequence ID" value="CUU54856.1"/>
    <property type="molecule type" value="Genomic_DNA"/>
</dbReference>
<reference evidence="2" key="1">
    <citation type="submission" date="2015-11" db="EMBL/GenBank/DDBJ databases">
        <authorList>
            <person name="Varghese N."/>
        </authorList>
    </citation>
    <scope>NUCLEOTIDE SEQUENCE [LARGE SCALE GENOMIC DNA]</scope>
    <source>
        <strain evidence="2">DSM 45899</strain>
    </source>
</reference>